<dbReference type="Proteomes" id="UP000631114">
    <property type="component" value="Unassembled WGS sequence"/>
</dbReference>
<dbReference type="InterPro" id="IPR013506">
    <property type="entry name" value="Topo_IIA_bsu_dom2"/>
</dbReference>
<dbReference type="FunFam" id="1.25.40.10:FF:000090">
    <property type="entry name" value="Pentatricopeptide repeat-containing protein, chloroplastic"/>
    <property type="match status" value="1"/>
</dbReference>
<keyword evidence="5" id="KW-1185">Reference proteome</keyword>
<proteinExistence type="predicted"/>
<accession>A0A835H8L7</accession>
<dbReference type="EMBL" id="JADFTS010000008">
    <property type="protein sequence ID" value="KAF9594004.1"/>
    <property type="molecule type" value="Genomic_DNA"/>
</dbReference>
<dbReference type="SUPFAM" id="SSF48452">
    <property type="entry name" value="TPR-like"/>
    <property type="match status" value="1"/>
</dbReference>
<keyword evidence="1" id="KW-0677">Repeat</keyword>
<dbReference type="InterPro" id="IPR046848">
    <property type="entry name" value="E_motif"/>
</dbReference>
<sequence>KPSHDTVGFKKEVERITIDLALQWEKDISLSGGYAREGLTSVISVKVPNPEFEGQTKAILPLRGKILNIERKDEAAMYKNQEIQNLILAFGPGVKGEDFKKEALRYHKIIIMTDADADADADVDGAHIRILLLTFFYIDIRKLYLMKAAFMWVFHLSIRMSERNVFSWTSIIGLYCEVGDYEETIELFYLMIKGVVPNRFIFPKVYKACSELKIYRMEVAREFFEKMELKDVVVWNIMISGNEQNGRSYQALQVFSQMIMERVKPNSITIASAVSACTNLSLLQHGKEIHAYCIKTDRLVSDLLVANSLVDLYAKCRIVKVARRKFNSIKQKDLISWNAMLADYAEKGCREETFELFNEMKSLGVEPDVITWNGLITACSLVKDLKLGKEIHGFVIRKQIELSTGVGSALITMYSGCDHMEWACSVFNVLSDKDVVVWNSIISACAQHGQGVSALNFLRGMLVSDIEPNKVTIVSVLPACARLAALRQGKEIHQFIIRRGFDMHIAIWNGLIDMNGRCYGMHGFGMDAVNLFFSLRSIELKPNHFTFTNLLAACSHSGLIDEGWKYFEMMKSEYAMGPAIEQYAWMVDLLAQAGQFDESLEFIKEMPFEPNAAVWGSLLGACRIHCNPELAEYAAGYLFELEPTYSGNYILLANIYSAAERWGDAARIRILMKDRGVTKPPGCSWIEVKRSVHSFIVGDTSHSLVDEISAKLNSLYSEIKEIGYVPDTFEFVKHLTISGRK</sequence>
<dbReference type="GO" id="GO:0003918">
    <property type="term" value="F:DNA topoisomerase type II (double strand cut, ATP-hydrolyzing) activity"/>
    <property type="evidence" value="ECO:0007669"/>
    <property type="project" value="InterPro"/>
</dbReference>
<dbReference type="InterPro" id="IPR002885">
    <property type="entry name" value="PPR_rpt"/>
</dbReference>
<dbReference type="InterPro" id="IPR013760">
    <property type="entry name" value="Topo_IIA-like_dom_sf"/>
</dbReference>
<dbReference type="Gene3D" id="1.25.40.10">
    <property type="entry name" value="Tetratricopeptide repeat domain"/>
    <property type="match status" value="3"/>
</dbReference>
<dbReference type="InterPro" id="IPR046960">
    <property type="entry name" value="PPR_At4g14850-like_plant"/>
</dbReference>
<dbReference type="InterPro" id="IPR011990">
    <property type="entry name" value="TPR-like_helical_dom_sf"/>
</dbReference>
<dbReference type="SUPFAM" id="SSF56719">
    <property type="entry name" value="Type II DNA topoisomerase"/>
    <property type="match status" value="1"/>
</dbReference>
<dbReference type="PROSITE" id="PS51375">
    <property type="entry name" value="PPR"/>
    <property type="match status" value="5"/>
</dbReference>
<dbReference type="OrthoDB" id="185373at2759"/>
<evidence type="ECO:0000256" key="2">
    <source>
        <dbReference type="PROSITE-ProRule" id="PRU00708"/>
    </source>
</evidence>
<dbReference type="Pfam" id="PF00204">
    <property type="entry name" value="DNA_gyraseB"/>
    <property type="match status" value="1"/>
</dbReference>
<dbReference type="GO" id="GO:0009451">
    <property type="term" value="P:RNA modification"/>
    <property type="evidence" value="ECO:0007669"/>
    <property type="project" value="InterPro"/>
</dbReference>
<dbReference type="FunFam" id="1.25.40.10:FF:000436">
    <property type="entry name" value="Pentatricopeptide repeat-containing protein At5g39350 family"/>
    <property type="match status" value="1"/>
</dbReference>
<evidence type="ECO:0000313" key="5">
    <source>
        <dbReference type="Proteomes" id="UP000631114"/>
    </source>
</evidence>
<dbReference type="NCBIfam" id="TIGR00756">
    <property type="entry name" value="PPR"/>
    <property type="match status" value="5"/>
</dbReference>
<feature type="repeat" description="PPR" evidence="2">
    <location>
        <begin position="543"/>
        <end position="573"/>
    </location>
</feature>
<gene>
    <name evidence="4" type="ORF">IFM89_026716</name>
</gene>
<organism evidence="4 5">
    <name type="scientific">Coptis chinensis</name>
    <dbReference type="NCBI Taxonomy" id="261450"/>
    <lineage>
        <taxon>Eukaryota</taxon>
        <taxon>Viridiplantae</taxon>
        <taxon>Streptophyta</taxon>
        <taxon>Embryophyta</taxon>
        <taxon>Tracheophyta</taxon>
        <taxon>Spermatophyta</taxon>
        <taxon>Magnoliopsida</taxon>
        <taxon>Ranunculales</taxon>
        <taxon>Ranunculaceae</taxon>
        <taxon>Coptidoideae</taxon>
        <taxon>Coptis</taxon>
    </lineage>
</organism>
<evidence type="ECO:0000313" key="4">
    <source>
        <dbReference type="EMBL" id="KAF9594004.1"/>
    </source>
</evidence>
<comment type="caution">
    <text evidence="4">The sequence shown here is derived from an EMBL/GenBank/DDBJ whole genome shotgun (WGS) entry which is preliminary data.</text>
</comment>
<dbReference type="GO" id="GO:0003677">
    <property type="term" value="F:DNA binding"/>
    <property type="evidence" value="ECO:0007669"/>
    <property type="project" value="InterPro"/>
</dbReference>
<feature type="repeat" description="PPR" evidence="2">
    <location>
        <begin position="164"/>
        <end position="198"/>
    </location>
</feature>
<dbReference type="PANTHER" id="PTHR47926">
    <property type="entry name" value="PENTATRICOPEPTIDE REPEAT-CONTAINING PROTEIN"/>
    <property type="match status" value="1"/>
</dbReference>
<dbReference type="Pfam" id="PF01535">
    <property type="entry name" value="PPR"/>
    <property type="match status" value="3"/>
</dbReference>
<feature type="repeat" description="PPR" evidence="2">
    <location>
        <begin position="434"/>
        <end position="468"/>
    </location>
</feature>
<feature type="domain" description="DNA topoisomerase type IIA subunit B" evidence="3">
    <location>
        <begin position="25"/>
        <end position="60"/>
    </location>
</feature>
<dbReference type="Pfam" id="PF20431">
    <property type="entry name" value="E_motif"/>
    <property type="match status" value="1"/>
</dbReference>
<dbReference type="GO" id="GO:0005524">
    <property type="term" value="F:ATP binding"/>
    <property type="evidence" value="ECO:0007669"/>
    <property type="project" value="InterPro"/>
</dbReference>
<dbReference type="InterPro" id="IPR013759">
    <property type="entry name" value="Topo_IIA_B_C"/>
</dbReference>
<evidence type="ECO:0000256" key="1">
    <source>
        <dbReference type="ARBA" id="ARBA00022737"/>
    </source>
</evidence>
<feature type="repeat" description="PPR" evidence="2">
    <location>
        <begin position="231"/>
        <end position="265"/>
    </location>
</feature>
<reference evidence="4 5" key="1">
    <citation type="submission" date="2020-10" db="EMBL/GenBank/DDBJ databases">
        <title>The Coptis chinensis genome and diversification of protoberbering-type alkaloids.</title>
        <authorList>
            <person name="Wang B."/>
            <person name="Shu S."/>
            <person name="Song C."/>
            <person name="Liu Y."/>
        </authorList>
    </citation>
    <scope>NUCLEOTIDE SEQUENCE [LARGE SCALE GENOMIC DNA]</scope>
    <source>
        <strain evidence="4">HL-2020</strain>
        <tissue evidence="4">Leaf</tissue>
    </source>
</reference>
<name>A0A835H8L7_9MAGN</name>
<evidence type="ECO:0000259" key="3">
    <source>
        <dbReference type="Pfam" id="PF00204"/>
    </source>
</evidence>
<dbReference type="Gene3D" id="3.40.50.670">
    <property type="match status" value="1"/>
</dbReference>
<protein>
    <recommendedName>
        <fullName evidence="3">DNA topoisomerase type IIA subunit B domain-containing protein</fullName>
    </recommendedName>
</protein>
<dbReference type="GO" id="GO:0006265">
    <property type="term" value="P:DNA topological change"/>
    <property type="evidence" value="ECO:0007669"/>
    <property type="project" value="InterPro"/>
</dbReference>
<dbReference type="GO" id="GO:0003729">
    <property type="term" value="F:mRNA binding"/>
    <property type="evidence" value="ECO:0007669"/>
    <property type="project" value="UniProtKB-ARBA"/>
</dbReference>
<dbReference type="AlphaFoldDB" id="A0A835H8L7"/>
<dbReference type="FunFam" id="1.25.40.10:FF:000073">
    <property type="entry name" value="Pentatricopeptide repeat-containing protein chloroplastic"/>
    <property type="match status" value="1"/>
</dbReference>
<feature type="repeat" description="PPR" evidence="2">
    <location>
        <begin position="333"/>
        <end position="367"/>
    </location>
</feature>
<dbReference type="Pfam" id="PF13041">
    <property type="entry name" value="PPR_2"/>
    <property type="match status" value="3"/>
</dbReference>
<feature type="non-terminal residue" evidence="4">
    <location>
        <position position="741"/>
    </location>
</feature>
<dbReference type="PANTHER" id="PTHR47926:SF500">
    <property type="entry name" value="REPEAT-CONTAINING PROTEIN, PUTATIVE-RELATED"/>
    <property type="match status" value="1"/>
</dbReference>